<gene>
    <name evidence="1" type="ORF">WG900_10645</name>
</gene>
<evidence type="ECO:0000313" key="1">
    <source>
        <dbReference type="EMBL" id="MEJ6010378.1"/>
    </source>
</evidence>
<dbReference type="Proteomes" id="UP001379235">
    <property type="component" value="Unassembled WGS sequence"/>
</dbReference>
<reference evidence="1 2" key="1">
    <citation type="submission" date="2024-03" db="EMBL/GenBank/DDBJ databases">
        <authorList>
            <person name="Jo J.-H."/>
        </authorList>
    </citation>
    <scope>NUCLEOTIDE SEQUENCE [LARGE SCALE GENOMIC DNA]</scope>
    <source>
        <strain evidence="1 2">AS3R-12</strain>
    </source>
</reference>
<dbReference type="RefSeq" id="WP_339966958.1">
    <property type="nucleotide sequence ID" value="NZ_JBBHJY010000004.1"/>
</dbReference>
<proteinExistence type="predicted"/>
<name>A0ABU8S8V3_9SPHN</name>
<keyword evidence="2" id="KW-1185">Reference proteome</keyword>
<organism evidence="1 2">
    <name type="scientific">Novosphingobium aquae</name>
    <dbReference type="NCBI Taxonomy" id="3133435"/>
    <lineage>
        <taxon>Bacteria</taxon>
        <taxon>Pseudomonadati</taxon>
        <taxon>Pseudomonadota</taxon>
        <taxon>Alphaproteobacteria</taxon>
        <taxon>Sphingomonadales</taxon>
        <taxon>Sphingomonadaceae</taxon>
        <taxon>Novosphingobium</taxon>
    </lineage>
</organism>
<dbReference type="EMBL" id="JBBHJY010000004">
    <property type="protein sequence ID" value="MEJ6010378.1"/>
    <property type="molecule type" value="Genomic_DNA"/>
</dbReference>
<comment type="caution">
    <text evidence="1">The sequence shown here is derived from an EMBL/GenBank/DDBJ whole genome shotgun (WGS) entry which is preliminary data.</text>
</comment>
<sequence length="248" mass="26123">MIKAKDIEARFSGLSPAVLIASAVGLLALPSAVLAFSSNYEPRNVPLNERAAMGTIIPASVDPALARQISLSSLPQGQVFRFTPAGLAGRPDRSITVAVRVDATTARAVNVRGPLGDAGGKLGPLGIAPTAYNLGVSRGYQGFTLPKDARHGDDPALTSFSLSSGVKEAPSRFAPRITLDNRENAGRAPRTFGGNGEALVDLGGSYRLGKNLNFTAGVRYSQERDRLVPLTDGRQDSQAVYVGTQFRF</sequence>
<accession>A0ABU8S8V3</accession>
<protein>
    <recommendedName>
        <fullName evidence="3">Porin</fullName>
    </recommendedName>
</protein>
<evidence type="ECO:0008006" key="3">
    <source>
        <dbReference type="Google" id="ProtNLM"/>
    </source>
</evidence>
<evidence type="ECO:0000313" key="2">
    <source>
        <dbReference type="Proteomes" id="UP001379235"/>
    </source>
</evidence>